<sequence length="308" mass="35663">MKSNRNEMKPDSVTLTVFTPAYNRAHTLNRCYESLKRQTCDDFLWLIIDDGSTDHTKELVEEWMSLDLPFEIRYEYKENGGMHTAHNRAYQLIDTELNVCIDSDDYMSDDAVELIVNFWKENGSKKYSGIIALDTDFAGNVIGKRLENDRKSTTLCGYYARGGSGDKKLIYRTQVMKQFPEYPVFPSEKYVSLGYKYLLADQEYELLIMDKPVCLVEYQADGSSNNMYKQYLNNPKGFAFMRKVDMRYDKGLKRKFMTCVHYVSSSQISGNSDFIKESPRKFMTILAIPAGRLLTRYIRKKVAQGINA</sequence>
<organism evidence="2 3">
    <name type="scientific">Eubacterium oxidoreducens</name>
    <dbReference type="NCBI Taxonomy" id="1732"/>
    <lineage>
        <taxon>Bacteria</taxon>
        <taxon>Bacillati</taxon>
        <taxon>Bacillota</taxon>
        <taxon>Clostridia</taxon>
        <taxon>Eubacteriales</taxon>
        <taxon>Eubacteriaceae</taxon>
        <taxon>Eubacterium</taxon>
    </lineage>
</organism>
<name>A0A1G6BMM6_EUBOX</name>
<dbReference type="CDD" id="cd00761">
    <property type="entry name" value="Glyco_tranf_GTA_type"/>
    <property type="match status" value="1"/>
</dbReference>
<feature type="domain" description="Glycosyltransferase 2-like" evidence="1">
    <location>
        <begin position="16"/>
        <end position="124"/>
    </location>
</feature>
<dbReference type="Pfam" id="PF00535">
    <property type="entry name" value="Glycos_transf_2"/>
    <property type="match status" value="1"/>
</dbReference>
<dbReference type="RefSeq" id="WP_242870552.1">
    <property type="nucleotide sequence ID" value="NZ_FMXR01000011.1"/>
</dbReference>
<dbReference type="AlphaFoldDB" id="A0A1G6BMM6"/>
<dbReference type="GO" id="GO:0016758">
    <property type="term" value="F:hexosyltransferase activity"/>
    <property type="evidence" value="ECO:0007669"/>
    <property type="project" value="UniProtKB-ARBA"/>
</dbReference>
<dbReference type="STRING" id="1732.SAMN02910417_01641"/>
<dbReference type="Gene3D" id="3.90.550.10">
    <property type="entry name" value="Spore Coat Polysaccharide Biosynthesis Protein SpsA, Chain A"/>
    <property type="match status" value="1"/>
</dbReference>
<keyword evidence="3" id="KW-1185">Reference proteome</keyword>
<accession>A0A1G6BMM6</accession>
<evidence type="ECO:0000313" key="2">
    <source>
        <dbReference type="EMBL" id="SDB21858.1"/>
    </source>
</evidence>
<protein>
    <submittedName>
        <fullName evidence="2">Glycosyl transferase family 2</fullName>
    </submittedName>
</protein>
<dbReference type="InterPro" id="IPR029044">
    <property type="entry name" value="Nucleotide-diphossugar_trans"/>
</dbReference>
<evidence type="ECO:0000313" key="3">
    <source>
        <dbReference type="Proteomes" id="UP000199228"/>
    </source>
</evidence>
<dbReference type="PANTHER" id="PTHR22916:SF3">
    <property type="entry name" value="UDP-GLCNAC:BETAGAL BETA-1,3-N-ACETYLGLUCOSAMINYLTRANSFERASE-LIKE PROTEIN 1"/>
    <property type="match status" value="1"/>
</dbReference>
<keyword evidence="2" id="KW-0808">Transferase</keyword>
<dbReference type="InterPro" id="IPR001173">
    <property type="entry name" value="Glyco_trans_2-like"/>
</dbReference>
<evidence type="ECO:0000259" key="1">
    <source>
        <dbReference type="Pfam" id="PF00535"/>
    </source>
</evidence>
<dbReference type="EMBL" id="FMXR01000011">
    <property type="protein sequence ID" value="SDB21858.1"/>
    <property type="molecule type" value="Genomic_DNA"/>
</dbReference>
<reference evidence="2 3" key="1">
    <citation type="submission" date="2016-10" db="EMBL/GenBank/DDBJ databases">
        <authorList>
            <person name="de Groot N.N."/>
        </authorList>
    </citation>
    <scope>NUCLEOTIDE SEQUENCE [LARGE SCALE GENOMIC DNA]</scope>
    <source>
        <strain evidence="2 3">DSM 3217</strain>
    </source>
</reference>
<dbReference type="Proteomes" id="UP000199228">
    <property type="component" value="Unassembled WGS sequence"/>
</dbReference>
<dbReference type="SUPFAM" id="SSF53448">
    <property type="entry name" value="Nucleotide-diphospho-sugar transferases"/>
    <property type="match status" value="1"/>
</dbReference>
<dbReference type="PANTHER" id="PTHR22916">
    <property type="entry name" value="GLYCOSYLTRANSFERASE"/>
    <property type="match status" value="1"/>
</dbReference>
<gene>
    <name evidence="2" type="ORF">SAMN02910417_01641</name>
</gene>
<proteinExistence type="predicted"/>